<sequence>MKLTKIAVSVVAILGVVSVGGSWYTGKQVEEKYQQLITQSNDMFKNFANEYGTKVEIKDVQINRGFFSSEAKYRLEVEMIDGEKLDFVGNDKIHHGPLPLNRLAKFNFVPVLMSMENHIQSPEQFKKVLGEKLGSGVANISYSGKAEGEFTFSPIKVSNEQASIESTPIKMEYSYDQNAINMLSSITLDDLKVKIEDGDFNIQGLSYEIQTSDSQGYANLGLGKGGSKIKAIEFKSKEGELTQIKDIVAKGDNVLKGDRVVSSAQAEAATIQIAGVDLGKFKMDMLTDFDAKLMNDIMPLLSHSEALENEQIGEMVLELLSKSSKFHINNFSLEKANGKFDIALLLNLAQFSPQTVSDLNTLLKAMTSSKFALNVNREYLEDIMRQVAITQEKLTEDEAKAKAEQEVNTIFGSSLTGMSVIDGNNLKSELSINDGKVFQNGRELSEDEVQMALFMIMMGTGSLGK</sequence>
<dbReference type="EMBL" id="JANJ01000006">
    <property type="protein sequence ID" value="EXI61622.1"/>
    <property type="molecule type" value="Genomic_DNA"/>
</dbReference>
<reference evidence="1 2" key="1">
    <citation type="journal article" date="2014" name="Genome Announc.">
        <title>Genome Sequence of a Presumptive Mannheimia haemolytica Strain with an A1/A6-Cross-Reactive Serotype from a White-Tailed Deer (Odocoileus virginianus).</title>
        <authorList>
            <person name="Lawrence P.K."/>
            <person name="Bey R.F."/>
            <person name="Wiener B."/>
            <person name="Kittichotirat W."/>
            <person name="Bumgarner R.E."/>
        </authorList>
    </citation>
    <scope>NUCLEOTIDE SEQUENCE [LARGE SCALE GENOMIC DNA]</scope>
    <source>
        <strain evidence="1 2">PKL10</strain>
    </source>
</reference>
<evidence type="ECO:0000313" key="2">
    <source>
        <dbReference type="Proteomes" id="UP000054123"/>
    </source>
</evidence>
<accession>A0A011NAI7</accession>
<organism evidence="1 2">
    <name type="scientific">Mannheimia granulomatis</name>
    <dbReference type="NCBI Taxonomy" id="85402"/>
    <lineage>
        <taxon>Bacteria</taxon>
        <taxon>Pseudomonadati</taxon>
        <taxon>Pseudomonadota</taxon>
        <taxon>Gammaproteobacteria</taxon>
        <taxon>Pasteurellales</taxon>
        <taxon>Pasteurellaceae</taxon>
        <taxon>Mannheimia</taxon>
    </lineage>
</organism>
<dbReference type="Proteomes" id="UP000054123">
    <property type="component" value="Unassembled WGS sequence"/>
</dbReference>
<gene>
    <name evidence="1" type="ORF">AK33_08465</name>
</gene>
<dbReference type="Pfam" id="PF06097">
    <property type="entry name" value="DUF945"/>
    <property type="match status" value="1"/>
</dbReference>
<keyword evidence="2" id="KW-1185">Reference proteome</keyword>
<dbReference type="InterPro" id="IPR010352">
    <property type="entry name" value="DUF945"/>
</dbReference>
<comment type="caution">
    <text evidence="1">The sequence shown here is derived from an EMBL/GenBank/DDBJ whole genome shotgun (WGS) entry which is preliminary data.</text>
</comment>
<dbReference type="PATRIC" id="fig|1450449.3.peg.1679"/>
<protein>
    <recommendedName>
        <fullName evidence="3">GTP-binding protein</fullName>
    </recommendedName>
</protein>
<dbReference type="RefSeq" id="WP_042803509.1">
    <property type="nucleotide sequence ID" value="NZ_AVSP01000005.1"/>
</dbReference>
<dbReference type="AlphaFoldDB" id="A0A011NAI7"/>
<dbReference type="OrthoDB" id="5444681at2"/>
<proteinExistence type="predicted"/>
<dbReference type="STRING" id="1122190.GCA_000621105_00788"/>
<name>A0A011NAI7_9PAST</name>
<evidence type="ECO:0008006" key="3">
    <source>
        <dbReference type="Google" id="ProtNLM"/>
    </source>
</evidence>
<evidence type="ECO:0000313" key="1">
    <source>
        <dbReference type="EMBL" id="EXI61622.1"/>
    </source>
</evidence>